<keyword evidence="4" id="KW-0732">Signal</keyword>
<keyword evidence="3" id="KW-0812">Transmembrane</keyword>
<evidence type="ECO:0000256" key="1">
    <source>
        <dbReference type="ARBA" id="ARBA00012528"/>
    </source>
</evidence>
<evidence type="ECO:0000256" key="2">
    <source>
        <dbReference type="ARBA" id="ARBA00034247"/>
    </source>
</evidence>
<feature type="transmembrane region" description="Helical" evidence="3">
    <location>
        <begin position="429"/>
        <end position="453"/>
    </location>
</feature>
<dbReference type="InterPro" id="IPR050469">
    <property type="entry name" value="Diguanylate_Cyclase"/>
</dbReference>
<evidence type="ECO:0000256" key="4">
    <source>
        <dbReference type="SAM" id="SignalP"/>
    </source>
</evidence>
<dbReference type="PANTHER" id="PTHR45138">
    <property type="entry name" value="REGULATORY COMPONENTS OF SENSORY TRANSDUCTION SYSTEM"/>
    <property type="match status" value="1"/>
</dbReference>
<dbReference type="SUPFAM" id="SSF48452">
    <property type="entry name" value="TPR-like"/>
    <property type="match status" value="2"/>
</dbReference>
<evidence type="ECO:0000313" key="7">
    <source>
        <dbReference type="Proteomes" id="UP000295357"/>
    </source>
</evidence>
<dbReference type="Pfam" id="PF00990">
    <property type="entry name" value="GGDEF"/>
    <property type="match status" value="1"/>
</dbReference>
<dbReference type="InterPro" id="IPR043128">
    <property type="entry name" value="Rev_trsase/Diguanyl_cyclase"/>
</dbReference>
<dbReference type="RefSeq" id="WP_133602063.1">
    <property type="nucleotide sequence ID" value="NZ_JAUFPJ010000001.1"/>
</dbReference>
<dbReference type="OrthoDB" id="9813903at2"/>
<name>A0A4R6NBL3_9BURK</name>
<feature type="signal peptide" evidence="4">
    <location>
        <begin position="1"/>
        <end position="20"/>
    </location>
</feature>
<keyword evidence="3" id="KW-0472">Membrane</keyword>
<evidence type="ECO:0000313" key="6">
    <source>
        <dbReference type="EMBL" id="TDP13156.1"/>
    </source>
</evidence>
<dbReference type="InterPro" id="IPR000160">
    <property type="entry name" value="GGDEF_dom"/>
</dbReference>
<organism evidence="6 7">
    <name type="scientific">Roseateles asaccharophilus</name>
    <dbReference type="NCBI Taxonomy" id="582607"/>
    <lineage>
        <taxon>Bacteria</taxon>
        <taxon>Pseudomonadati</taxon>
        <taxon>Pseudomonadota</taxon>
        <taxon>Betaproteobacteria</taxon>
        <taxon>Burkholderiales</taxon>
        <taxon>Sphaerotilaceae</taxon>
        <taxon>Roseateles</taxon>
    </lineage>
</organism>
<feature type="chain" id="PRO_5020979301" description="diguanylate cyclase" evidence="4">
    <location>
        <begin position="21"/>
        <end position="670"/>
    </location>
</feature>
<evidence type="ECO:0000256" key="3">
    <source>
        <dbReference type="SAM" id="Phobius"/>
    </source>
</evidence>
<dbReference type="PROSITE" id="PS50887">
    <property type="entry name" value="GGDEF"/>
    <property type="match status" value="1"/>
</dbReference>
<keyword evidence="3" id="KW-1133">Transmembrane helix</keyword>
<dbReference type="AlphaFoldDB" id="A0A4R6NBL3"/>
<gene>
    <name evidence="6" type="ORF">DFR39_101630</name>
</gene>
<keyword evidence="7" id="KW-1185">Reference proteome</keyword>
<dbReference type="PANTHER" id="PTHR45138:SF9">
    <property type="entry name" value="DIGUANYLATE CYCLASE DGCM-RELATED"/>
    <property type="match status" value="1"/>
</dbReference>
<reference evidence="6 7" key="1">
    <citation type="submission" date="2019-03" db="EMBL/GenBank/DDBJ databases">
        <title>Genomic Encyclopedia of Type Strains, Phase IV (KMG-IV): sequencing the most valuable type-strain genomes for metagenomic binning, comparative biology and taxonomic classification.</title>
        <authorList>
            <person name="Goeker M."/>
        </authorList>
    </citation>
    <scope>NUCLEOTIDE SEQUENCE [LARGE SCALE GENOMIC DNA]</scope>
    <source>
        <strain evidence="6 7">DSM 25082</strain>
    </source>
</reference>
<comment type="catalytic activity">
    <reaction evidence="2">
        <text>2 GTP = 3',3'-c-di-GMP + 2 diphosphate</text>
        <dbReference type="Rhea" id="RHEA:24898"/>
        <dbReference type="ChEBI" id="CHEBI:33019"/>
        <dbReference type="ChEBI" id="CHEBI:37565"/>
        <dbReference type="ChEBI" id="CHEBI:58805"/>
        <dbReference type="EC" id="2.7.7.65"/>
    </reaction>
</comment>
<comment type="caution">
    <text evidence="6">The sequence shown here is derived from an EMBL/GenBank/DDBJ whole genome shotgun (WGS) entry which is preliminary data.</text>
</comment>
<evidence type="ECO:0000259" key="5">
    <source>
        <dbReference type="PROSITE" id="PS50887"/>
    </source>
</evidence>
<protein>
    <recommendedName>
        <fullName evidence="1">diguanylate cyclase</fullName>
        <ecNumber evidence="1">2.7.7.65</ecNumber>
    </recommendedName>
</protein>
<dbReference type="GO" id="GO:0052621">
    <property type="term" value="F:diguanylate cyclase activity"/>
    <property type="evidence" value="ECO:0007669"/>
    <property type="project" value="UniProtKB-EC"/>
</dbReference>
<dbReference type="Gene3D" id="3.30.70.270">
    <property type="match status" value="1"/>
</dbReference>
<dbReference type="CDD" id="cd01949">
    <property type="entry name" value="GGDEF"/>
    <property type="match status" value="1"/>
</dbReference>
<dbReference type="SMART" id="SM00267">
    <property type="entry name" value="GGDEF"/>
    <property type="match status" value="1"/>
</dbReference>
<accession>A0A4R6NBL3</accession>
<dbReference type="SUPFAM" id="SSF55073">
    <property type="entry name" value="Nucleotide cyclase"/>
    <property type="match status" value="1"/>
</dbReference>
<proteinExistence type="predicted"/>
<dbReference type="EMBL" id="SNXE01000001">
    <property type="protein sequence ID" value="TDP13156.1"/>
    <property type="molecule type" value="Genomic_DNA"/>
</dbReference>
<feature type="domain" description="GGDEF" evidence="5">
    <location>
        <begin position="500"/>
        <end position="637"/>
    </location>
</feature>
<dbReference type="InterPro" id="IPR029787">
    <property type="entry name" value="Nucleotide_cyclase"/>
</dbReference>
<dbReference type="Gene3D" id="1.25.40.10">
    <property type="entry name" value="Tetratricopeptide repeat domain"/>
    <property type="match status" value="2"/>
</dbReference>
<sequence>MNRRLLVFLLSLCAPLLAQAETRLAAALDRELDRELSHLVARAYDRPDAALEALQALRQSRPAGNALGFTLAEGQILVHRGDIQGAEAIAGILEGEPQGQALGLLLRALIADRLGRRAEAAELARASLQSLEAGCRDQGLAQAIERGQCEFRAVWSALRVLEREQSAQGRLAEAESILRRSLALAQAGADRHLSAISLNRLAVLSQDQDQPDAARRWLIAAQEQAKELPGTLARVKQSEAIVASKRGDAQGVLNGYEEALALAQQADAPRTEAQIRVNLADLHMHSGRPALAVREARLALPVVLAFKDLRLERTLRHNLAVALLLQRQFEAARRELVRAEQLARELPDPARRAEELREIGHAWASSGQAREAITVFHAERELSAQIHASQREAQMQQLQLKYDSERKQRDLELLTRERSLKDQQLANHAMAQGVGLALAVLLGLSLVLVVVMLQRVRAANRQLKANQQLLRAQSERDPLTDLANRRHFLAVMQQQSEQLFAGGLLMIDIDHFKHVNDQHGHAAGDAVIREVAQRIRSSVRDQDLVVRWGGEEFLVFTPNVEPADLARLAERVLNSVGSQPVATDNGPLRVTVSIGFAHFPLPPAKLRQHWEQAVNWADMVLYTAKAQGRNQAVGLAAVDARDAAVLSEIEADFDAACRSQRVRLQHIPGP</sequence>
<dbReference type="FunFam" id="3.30.70.270:FF:000001">
    <property type="entry name" value="Diguanylate cyclase domain protein"/>
    <property type="match status" value="1"/>
</dbReference>
<dbReference type="NCBIfam" id="TIGR00254">
    <property type="entry name" value="GGDEF"/>
    <property type="match status" value="1"/>
</dbReference>
<dbReference type="EC" id="2.7.7.65" evidence="1"/>
<dbReference type="Proteomes" id="UP000295357">
    <property type="component" value="Unassembled WGS sequence"/>
</dbReference>
<dbReference type="InterPro" id="IPR011990">
    <property type="entry name" value="TPR-like_helical_dom_sf"/>
</dbReference>